<dbReference type="PANTHER" id="PTHR34682">
    <property type="entry name" value="AT HOOK MOTIF-CONTAINING PROTEIN"/>
    <property type="match status" value="1"/>
</dbReference>
<name>A0ABQ8APQ1_BRANA</name>
<comment type="caution">
    <text evidence="3">The sequence shown here is derived from an EMBL/GenBank/DDBJ whole genome shotgun (WGS) entry which is preliminary data.</text>
</comment>
<evidence type="ECO:0000259" key="2">
    <source>
        <dbReference type="PROSITE" id="PS50206"/>
    </source>
</evidence>
<evidence type="ECO:0000313" key="3">
    <source>
        <dbReference type="EMBL" id="KAH0894468.1"/>
    </source>
</evidence>
<feature type="region of interest" description="Disordered" evidence="1">
    <location>
        <begin position="224"/>
        <end position="272"/>
    </location>
</feature>
<gene>
    <name evidence="3" type="ORF">HID58_056897</name>
</gene>
<dbReference type="CDD" id="cd00158">
    <property type="entry name" value="RHOD"/>
    <property type="match status" value="1"/>
</dbReference>
<sequence length="495" mass="55663">MTAAPPPNCGSWSFGRQKCDKSSVPTIHFTNPPFSFRPHKKKFLERDRARAITTPSDMTVSGRSSENLTVSAILAWFNNGGSEDGGINKCVIERFDKEAAEMYKRSFKYVWVLEVPHCAVLIIDSTTVVLKLGLAEVDWRQNRELLLEKRVKGVDVKEALRLQKENNFLILDVRPEAKLKGHPPGAINVEMYRLIREWTPWDIARRLGSAFFRIFSGTEENPEMNPFNLASTSSPPPVANHLSAKRKRGRPRKDATMTQQKRSPGSPKEDVNLVGKTVSGVVERSCEAGFIINVKVKDSDTRLRGLVFSRGKVVPVTPENDVAPHVKMIVREEIKNQTEYRDQSCPPNDQTMKDAVTDLETECARALILLPHGINGEDPKEVMEEREAATRLVEFFQTPETTKMTSQQNLVLARKETNEHQKSPGEARGFDLMAEEPVHPVKEVPQELQLELGNKTIWRGDSNKNGTAMEIDPESSVPRNGFIAKLLKGKEKVDC</sequence>
<dbReference type="Proteomes" id="UP000824890">
    <property type="component" value="Unassembled WGS sequence"/>
</dbReference>
<dbReference type="InterPro" id="IPR001763">
    <property type="entry name" value="Rhodanese-like_dom"/>
</dbReference>
<dbReference type="PANTHER" id="PTHR34682:SF14">
    <property type="entry name" value="DNA BINDING PROTEIN"/>
    <property type="match status" value="1"/>
</dbReference>
<evidence type="ECO:0000313" key="4">
    <source>
        <dbReference type="Proteomes" id="UP000824890"/>
    </source>
</evidence>
<proteinExistence type="predicted"/>
<dbReference type="PROSITE" id="PS50206">
    <property type="entry name" value="RHODANESE_3"/>
    <property type="match status" value="1"/>
</dbReference>
<dbReference type="SUPFAM" id="SSF52821">
    <property type="entry name" value="Rhodanese/Cell cycle control phosphatase"/>
    <property type="match status" value="1"/>
</dbReference>
<accession>A0ABQ8APQ1</accession>
<organism evidence="3 4">
    <name type="scientific">Brassica napus</name>
    <name type="common">Rape</name>
    <dbReference type="NCBI Taxonomy" id="3708"/>
    <lineage>
        <taxon>Eukaryota</taxon>
        <taxon>Viridiplantae</taxon>
        <taxon>Streptophyta</taxon>
        <taxon>Embryophyta</taxon>
        <taxon>Tracheophyta</taxon>
        <taxon>Spermatophyta</taxon>
        <taxon>Magnoliopsida</taxon>
        <taxon>eudicotyledons</taxon>
        <taxon>Gunneridae</taxon>
        <taxon>Pentapetalae</taxon>
        <taxon>rosids</taxon>
        <taxon>malvids</taxon>
        <taxon>Brassicales</taxon>
        <taxon>Brassicaceae</taxon>
        <taxon>Brassiceae</taxon>
        <taxon>Brassica</taxon>
    </lineage>
</organism>
<feature type="domain" description="Rhodanese" evidence="2">
    <location>
        <begin position="164"/>
        <end position="194"/>
    </location>
</feature>
<reference evidence="3 4" key="1">
    <citation type="submission" date="2021-05" db="EMBL/GenBank/DDBJ databases">
        <title>Genome Assembly of Synthetic Allotetraploid Brassica napus Reveals Homoeologous Exchanges between Subgenomes.</title>
        <authorList>
            <person name="Davis J.T."/>
        </authorList>
    </citation>
    <scope>NUCLEOTIDE SEQUENCE [LARGE SCALE GENOMIC DNA]</scope>
    <source>
        <strain evidence="4">cv. Da-Ae</strain>
        <tissue evidence="3">Seedling</tissue>
    </source>
</reference>
<dbReference type="InterPro" id="IPR045881">
    <property type="entry name" value="MNM1-like"/>
</dbReference>
<protein>
    <recommendedName>
        <fullName evidence="2">Rhodanese domain-containing protein</fullName>
    </recommendedName>
</protein>
<dbReference type="Gene3D" id="3.40.250.10">
    <property type="entry name" value="Rhodanese-like domain"/>
    <property type="match status" value="1"/>
</dbReference>
<keyword evidence="4" id="KW-1185">Reference proteome</keyword>
<dbReference type="InterPro" id="IPR036873">
    <property type="entry name" value="Rhodanese-like_dom_sf"/>
</dbReference>
<dbReference type="EMBL" id="JAGKQM010000013">
    <property type="protein sequence ID" value="KAH0894468.1"/>
    <property type="molecule type" value="Genomic_DNA"/>
</dbReference>
<evidence type="ECO:0000256" key="1">
    <source>
        <dbReference type="SAM" id="MobiDB-lite"/>
    </source>
</evidence>